<reference evidence="12" key="1">
    <citation type="submission" date="2023-05" db="EMBL/GenBank/DDBJ databases">
        <authorList>
            <person name="Stuckert A."/>
        </authorList>
    </citation>
    <scope>NUCLEOTIDE SEQUENCE</scope>
</reference>
<dbReference type="Pfam" id="PF10206">
    <property type="entry name" value="WRW"/>
    <property type="match status" value="1"/>
</dbReference>
<evidence type="ECO:0000256" key="7">
    <source>
        <dbReference type="ARBA" id="ARBA00023128"/>
    </source>
</evidence>
<dbReference type="InterPro" id="IPR019344">
    <property type="entry name" value="F1F0-ATPsyn_F_prd"/>
</dbReference>
<feature type="signal peptide" evidence="11">
    <location>
        <begin position="1"/>
        <end position="15"/>
    </location>
</feature>
<dbReference type="PANTHER" id="PTHR13080">
    <property type="entry name" value="ATP SYNTHASE F CHAIN, MITOCHONDRIAL-RELATED"/>
    <property type="match status" value="1"/>
</dbReference>
<feature type="chain" id="PRO_5046100634" description="ATP synthase subunit f, mitochondrial" evidence="11">
    <location>
        <begin position="16"/>
        <end position="93"/>
    </location>
</feature>
<keyword evidence="5" id="KW-0375">Hydrogen ion transport</keyword>
<gene>
    <name evidence="12" type="ORF">SPARVUS_LOCUS11262130</name>
</gene>
<evidence type="ECO:0000256" key="8">
    <source>
        <dbReference type="ARBA" id="ARBA00023136"/>
    </source>
</evidence>
<evidence type="ECO:0000256" key="2">
    <source>
        <dbReference type="ARBA" id="ARBA00005895"/>
    </source>
</evidence>
<keyword evidence="13" id="KW-1185">Reference proteome</keyword>
<comment type="caution">
    <text evidence="12">The sequence shown here is derived from an EMBL/GenBank/DDBJ whole genome shotgun (WGS) entry which is preliminary data.</text>
</comment>
<dbReference type="PANTHER" id="PTHR13080:SF20">
    <property type="entry name" value="ATP SYNTHASE SUBUNIT F, MITOCHONDRIAL-RELATED"/>
    <property type="match status" value="1"/>
</dbReference>
<keyword evidence="11" id="KW-0732">Signal</keyword>
<keyword evidence="3" id="KW-0813">Transport</keyword>
<keyword evidence="8 10" id="KW-0472">Membrane</keyword>
<evidence type="ECO:0000256" key="4">
    <source>
        <dbReference type="ARBA" id="ARBA00022547"/>
    </source>
</evidence>
<keyword evidence="10" id="KW-0812">Transmembrane</keyword>
<keyword evidence="7" id="KW-0496">Mitochondrion</keyword>
<evidence type="ECO:0000313" key="12">
    <source>
        <dbReference type="EMBL" id="CAI9591743.1"/>
    </source>
</evidence>
<keyword evidence="9" id="KW-0066">ATP synthesis</keyword>
<evidence type="ECO:0000313" key="13">
    <source>
        <dbReference type="Proteomes" id="UP001162483"/>
    </source>
</evidence>
<evidence type="ECO:0000256" key="3">
    <source>
        <dbReference type="ARBA" id="ARBA00022448"/>
    </source>
</evidence>
<feature type="transmembrane region" description="Helical" evidence="10">
    <location>
        <begin position="60"/>
        <end position="79"/>
    </location>
</feature>
<evidence type="ECO:0000256" key="6">
    <source>
        <dbReference type="ARBA" id="ARBA00023065"/>
    </source>
</evidence>
<dbReference type="EMBL" id="CATNWA010016326">
    <property type="protein sequence ID" value="CAI9591743.1"/>
    <property type="molecule type" value="Genomic_DNA"/>
</dbReference>
<evidence type="ECO:0000256" key="5">
    <source>
        <dbReference type="ARBA" id="ARBA00022781"/>
    </source>
</evidence>
<name>A0ABN9F4X3_9NEOB</name>
<comment type="subcellular location">
    <subcellularLocation>
        <location evidence="1">Mitochondrion membrane</location>
    </subcellularLocation>
</comment>
<keyword evidence="4" id="KW-0138">CF(0)</keyword>
<comment type="similarity">
    <text evidence="2">Belongs to the ATPase F chain family.</text>
</comment>
<evidence type="ECO:0000256" key="10">
    <source>
        <dbReference type="SAM" id="Phobius"/>
    </source>
</evidence>
<feature type="non-terminal residue" evidence="12">
    <location>
        <position position="1"/>
    </location>
</feature>
<evidence type="ECO:0000256" key="9">
    <source>
        <dbReference type="ARBA" id="ARBA00023310"/>
    </source>
</evidence>
<keyword evidence="10" id="KW-1133">Transmembrane helix</keyword>
<organism evidence="12 13">
    <name type="scientific">Staurois parvus</name>
    <dbReference type="NCBI Taxonomy" id="386267"/>
    <lineage>
        <taxon>Eukaryota</taxon>
        <taxon>Metazoa</taxon>
        <taxon>Chordata</taxon>
        <taxon>Craniata</taxon>
        <taxon>Vertebrata</taxon>
        <taxon>Euteleostomi</taxon>
        <taxon>Amphibia</taxon>
        <taxon>Batrachia</taxon>
        <taxon>Anura</taxon>
        <taxon>Neobatrachia</taxon>
        <taxon>Ranoidea</taxon>
        <taxon>Ranidae</taxon>
        <taxon>Staurois</taxon>
    </lineage>
</organism>
<keyword evidence="6" id="KW-0406">Ion transport</keyword>
<evidence type="ECO:0000256" key="11">
    <source>
        <dbReference type="SAM" id="SignalP"/>
    </source>
</evidence>
<evidence type="ECO:0000256" key="1">
    <source>
        <dbReference type="ARBA" id="ARBA00004325"/>
    </source>
</evidence>
<sequence>LILFFFFFSVPLAERKLLDVKIGELPNWVATCNFTPNGILSGVRRGYDRYYNKYINVRKGGIGGIAMVLIGYITVSYIWQYDHISKCCCIYLY</sequence>
<dbReference type="Proteomes" id="UP001162483">
    <property type="component" value="Unassembled WGS sequence"/>
</dbReference>
<proteinExistence type="inferred from homology"/>
<protein>
    <recommendedName>
        <fullName evidence="14">ATP synthase subunit f, mitochondrial</fullName>
    </recommendedName>
</protein>
<accession>A0ABN9F4X3</accession>
<evidence type="ECO:0008006" key="14">
    <source>
        <dbReference type="Google" id="ProtNLM"/>
    </source>
</evidence>